<dbReference type="EMBL" id="JACHMK010000001">
    <property type="protein sequence ID" value="MBB6334257.1"/>
    <property type="molecule type" value="Genomic_DNA"/>
</dbReference>
<protein>
    <recommendedName>
        <fullName evidence="2">asparagine synthase (glutamine-hydrolyzing)</fullName>
        <ecNumber evidence="2">6.3.5.4</ecNumber>
    </recommendedName>
</protein>
<keyword evidence="7" id="KW-1185">Reference proteome</keyword>
<evidence type="ECO:0000256" key="1">
    <source>
        <dbReference type="ARBA" id="ARBA00005187"/>
    </source>
</evidence>
<dbReference type="PANTHER" id="PTHR43284:SF1">
    <property type="entry name" value="ASPARAGINE SYNTHETASE"/>
    <property type="match status" value="1"/>
</dbReference>
<dbReference type="SUPFAM" id="SSF56235">
    <property type="entry name" value="N-terminal nucleophile aminohydrolases (Ntn hydrolases)"/>
    <property type="match status" value="1"/>
</dbReference>
<evidence type="ECO:0000256" key="4">
    <source>
        <dbReference type="ARBA" id="ARBA00048741"/>
    </source>
</evidence>
<feature type="domain" description="Asparagine synthetase" evidence="5">
    <location>
        <begin position="179"/>
        <end position="248"/>
    </location>
</feature>
<sequence>MHPPILLLTTPGWSTSEDGSARAWSPVAGLGPKPAHLNAEELSKTTGHWALVETDGPRAVISVDRMRSLPIVFTRVDGQWIIADDIESMRTMLPSWEADVEQARLFDHLGYAVGGETLVAGVHSLEAGQRVTLHPDGTMTRVHYAPYARTARFSTPEEFDIAFSGALDSTIDRLLEASGERQLVVPLSGGLDSRLLLAWLVKRKAPRILAFTYGRKGSSETAISRRVAQALGVEWFSIELVPEEMRRVWASAEGAAFRKANWRGTSLPHIQDWFALRQIRERSLVDDDAIFLPGHTIVGNMHDDDRLLAPGVRAAGIAETIAHHHACAHGSPDALDGIGAFADAIRSAGREAGYDGSPESVLSWVEWFNVRERQAKYINNSMRPYEYFGFTWAAPMLDLEVWNTWLDGSVELTRDRKWYAGFTDRIYGEVTRTDAAPEYFDGASNSHGLPPRAHEALLRGMRLARLDRVLSRYRSIRRMLTHPMAFEAFAHPASPVEQAIYFASGGTSVGLWARLFLENRWGSDAKIVPERARG</sequence>
<dbReference type="AlphaFoldDB" id="A0A923E4J0"/>
<evidence type="ECO:0000256" key="3">
    <source>
        <dbReference type="ARBA" id="ARBA00022888"/>
    </source>
</evidence>
<keyword evidence="3" id="KW-0061">Asparagine biosynthesis</keyword>
<dbReference type="GO" id="GO:0006529">
    <property type="term" value="P:asparagine biosynthetic process"/>
    <property type="evidence" value="ECO:0007669"/>
    <property type="project" value="UniProtKB-KW"/>
</dbReference>
<dbReference type="SUPFAM" id="SSF52402">
    <property type="entry name" value="Adenine nucleotide alpha hydrolases-like"/>
    <property type="match status" value="1"/>
</dbReference>
<dbReference type="RefSeq" id="WP_184452107.1">
    <property type="nucleotide sequence ID" value="NZ_JACHMK010000001.1"/>
</dbReference>
<evidence type="ECO:0000256" key="2">
    <source>
        <dbReference type="ARBA" id="ARBA00012737"/>
    </source>
</evidence>
<accession>A0A923E4J0</accession>
<dbReference type="EC" id="6.3.5.4" evidence="2"/>
<name>A0A923E4J0_9ACTO</name>
<evidence type="ECO:0000313" key="7">
    <source>
        <dbReference type="Proteomes" id="UP000617426"/>
    </source>
</evidence>
<comment type="pathway">
    <text evidence="1">Amino-acid biosynthesis; L-asparagine biosynthesis; L-asparagine from L-aspartate (L-Gln route): step 1/1.</text>
</comment>
<reference evidence="6" key="1">
    <citation type="submission" date="2020-08" db="EMBL/GenBank/DDBJ databases">
        <title>Sequencing the genomes of 1000 actinobacteria strains.</title>
        <authorList>
            <person name="Klenk H.-P."/>
        </authorList>
    </citation>
    <scope>NUCLEOTIDE SEQUENCE</scope>
    <source>
        <strain evidence="6">DSM 10695</strain>
    </source>
</reference>
<proteinExistence type="predicted"/>
<dbReference type="InterPro" id="IPR014729">
    <property type="entry name" value="Rossmann-like_a/b/a_fold"/>
</dbReference>
<dbReference type="InterPro" id="IPR051786">
    <property type="entry name" value="ASN_synthetase/amidase"/>
</dbReference>
<comment type="caution">
    <text evidence="6">The sequence shown here is derived from an EMBL/GenBank/DDBJ whole genome shotgun (WGS) entry which is preliminary data.</text>
</comment>
<evidence type="ECO:0000313" key="6">
    <source>
        <dbReference type="EMBL" id="MBB6334257.1"/>
    </source>
</evidence>
<evidence type="ECO:0000259" key="5">
    <source>
        <dbReference type="Pfam" id="PF00733"/>
    </source>
</evidence>
<dbReference type="Proteomes" id="UP000617426">
    <property type="component" value="Unassembled WGS sequence"/>
</dbReference>
<keyword evidence="6" id="KW-0436">Ligase</keyword>
<comment type="catalytic activity">
    <reaction evidence="4">
        <text>L-aspartate + L-glutamine + ATP + H2O = L-asparagine + L-glutamate + AMP + diphosphate + H(+)</text>
        <dbReference type="Rhea" id="RHEA:12228"/>
        <dbReference type="ChEBI" id="CHEBI:15377"/>
        <dbReference type="ChEBI" id="CHEBI:15378"/>
        <dbReference type="ChEBI" id="CHEBI:29985"/>
        <dbReference type="ChEBI" id="CHEBI:29991"/>
        <dbReference type="ChEBI" id="CHEBI:30616"/>
        <dbReference type="ChEBI" id="CHEBI:33019"/>
        <dbReference type="ChEBI" id="CHEBI:58048"/>
        <dbReference type="ChEBI" id="CHEBI:58359"/>
        <dbReference type="ChEBI" id="CHEBI:456215"/>
        <dbReference type="EC" id="6.3.5.4"/>
    </reaction>
</comment>
<dbReference type="InterPro" id="IPR029055">
    <property type="entry name" value="Ntn_hydrolases_N"/>
</dbReference>
<gene>
    <name evidence="6" type="ORF">HD592_000822</name>
</gene>
<dbReference type="Gene3D" id="3.40.50.620">
    <property type="entry name" value="HUPs"/>
    <property type="match status" value="1"/>
</dbReference>
<dbReference type="PANTHER" id="PTHR43284">
    <property type="entry name" value="ASPARAGINE SYNTHETASE (GLUTAMINE-HYDROLYZING)"/>
    <property type="match status" value="1"/>
</dbReference>
<dbReference type="InterPro" id="IPR001962">
    <property type="entry name" value="Asn_synthase"/>
</dbReference>
<dbReference type="Pfam" id="PF00733">
    <property type="entry name" value="Asn_synthase"/>
    <property type="match status" value="1"/>
</dbReference>
<dbReference type="GO" id="GO:0004066">
    <property type="term" value="F:asparagine synthase (glutamine-hydrolyzing) activity"/>
    <property type="evidence" value="ECO:0007669"/>
    <property type="project" value="UniProtKB-EC"/>
</dbReference>
<organism evidence="6 7">
    <name type="scientific">Schaalia hyovaginalis</name>
    <dbReference type="NCBI Taxonomy" id="29316"/>
    <lineage>
        <taxon>Bacteria</taxon>
        <taxon>Bacillati</taxon>
        <taxon>Actinomycetota</taxon>
        <taxon>Actinomycetes</taxon>
        <taxon>Actinomycetales</taxon>
        <taxon>Actinomycetaceae</taxon>
        <taxon>Schaalia</taxon>
    </lineage>
</organism>
<keyword evidence="3" id="KW-0028">Amino-acid biosynthesis</keyword>